<dbReference type="InterPro" id="IPR007742">
    <property type="entry name" value="NosD_dom"/>
</dbReference>
<gene>
    <name evidence="3" type="ORF">L0665_09905</name>
</gene>
<feature type="domain" description="Periplasmic copper-binding protein NosD beta helix" evidence="2">
    <location>
        <begin position="94"/>
        <end position="239"/>
    </location>
</feature>
<dbReference type="InterPro" id="IPR011050">
    <property type="entry name" value="Pectin_lyase_fold/virulence"/>
</dbReference>
<evidence type="ECO:0000259" key="2">
    <source>
        <dbReference type="Pfam" id="PF05048"/>
    </source>
</evidence>
<comment type="caution">
    <text evidence="3">The sequence shown here is derived from an EMBL/GenBank/DDBJ whole genome shotgun (WGS) entry which is preliminary data.</text>
</comment>
<keyword evidence="1" id="KW-0472">Membrane</keyword>
<keyword evidence="4" id="KW-1185">Reference proteome</keyword>
<dbReference type="Proteomes" id="UP001143747">
    <property type="component" value="Unassembled WGS sequence"/>
</dbReference>
<keyword evidence="1" id="KW-0812">Transmembrane</keyword>
<dbReference type="InterPro" id="IPR012334">
    <property type="entry name" value="Pectin_lyas_fold"/>
</dbReference>
<evidence type="ECO:0000256" key="1">
    <source>
        <dbReference type="SAM" id="Phobius"/>
    </source>
</evidence>
<dbReference type="Gene3D" id="2.160.20.10">
    <property type="entry name" value="Single-stranded right-handed beta-helix, Pectin lyase-like"/>
    <property type="match status" value="1"/>
</dbReference>
<name>A0A9Q4PWQ7_9EURY</name>
<dbReference type="RefSeq" id="WP_274925531.1">
    <property type="nucleotide sequence ID" value="NZ_JAKELO010000002.1"/>
</dbReference>
<evidence type="ECO:0000313" key="3">
    <source>
        <dbReference type="EMBL" id="MDE4908919.1"/>
    </source>
</evidence>
<protein>
    <recommendedName>
        <fullName evidence="2">Periplasmic copper-binding protein NosD beta helix domain-containing protein</fullName>
    </recommendedName>
</protein>
<organism evidence="3 4">
    <name type="scientific">Methanogenium marinum</name>
    <dbReference type="NCBI Taxonomy" id="348610"/>
    <lineage>
        <taxon>Archaea</taxon>
        <taxon>Methanobacteriati</taxon>
        <taxon>Methanobacteriota</taxon>
        <taxon>Stenosarchaea group</taxon>
        <taxon>Methanomicrobia</taxon>
        <taxon>Methanomicrobiales</taxon>
        <taxon>Methanomicrobiaceae</taxon>
        <taxon>Methanogenium</taxon>
    </lineage>
</organism>
<evidence type="ECO:0000313" key="4">
    <source>
        <dbReference type="Proteomes" id="UP001143747"/>
    </source>
</evidence>
<keyword evidence="1" id="KW-1133">Transmembrane helix</keyword>
<sequence>MSRISVRAATILLFLLVVMTGSVQAQTLSVAPSGEDYSGLQQALDAALPGDVIEIAAGTYPGGVIVNIPITLAGKDSATIGTGADTVALYVNADDVVIQNLVCIASGAGIIANQTKGFRVDGCRIISDDSGIILTGCRESAVANTEITALRTGIETVFCNTTTISRSRVSGDSVGISIKDSSDTAVETTRLLGSEIGIIMENSNRCGLKDTMFAGVGGAVLGIGISEFTITGSTFTDVTQYIQFYAASECRVEAPSLQGPTFFAADIFSDTEYRCDPYSIFGRDFGLLYDPYEAPEGYLLFGDAMNITFIAAAESTELPVVIITADLLENTTGIAENTYGIYRTDAGEPALIAVPKVSSEGGQILQTTVTEPGNFALMARAEEEESPYYYIFLWVIVALGVLLLLVLWRKQ</sequence>
<accession>A0A9Q4PWQ7</accession>
<dbReference type="AlphaFoldDB" id="A0A9Q4PWQ7"/>
<dbReference type="EMBL" id="JAKELO010000002">
    <property type="protein sequence ID" value="MDE4908919.1"/>
    <property type="molecule type" value="Genomic_DNA"/>
</dbReference>
<dbReference type="SUPFAM" id="SSF51126">
    <property type="entry name" value="Pectin lyase-like"/>
    <property type="match status" value="1"/>
</dbReference>
<reference evidence="3" key="1">
    <citation type="submission" date="2022-01" db="EMBL/GenBank/DDBJ databases">
        <title>Draft genome of Methanogenium marinum DSM 15558.</title>
        <authorList>
            <person name="Chen S.-C."/>
            <person name="You Y.-T."/>
        </authorList>
    </citation>
    <scope>NUCLEOTIDE SEQUENCE</scope>
    <source>
        <strain evidence="3">DSM 15558</strain>
    </source>
</reference>
<dbReference type="Pfam" id="PF05048">
    <property type="entry name" value="NosD"/>
    <property type="match status" value="1"/>
</dbReference>
<proteinExistence type="predicted"/>
<feature type="transmembrane region" description="Helical" evidence="1">
    <location>
        <begin position="388"/>
        <end position="408"/>
    </location>
</feature>